<dbReference type="Gene3D" id="3.90.600.20">
    <property type="match status" value="1"/>
</dbReference>
<feature type="non-terminal residue" evidence="3">
    <location>
        <position position="1"/>
    </location>
</feature>
<feature type="non-terminal residue" evidence="3">
    <location>
        <position position="267"/>
    </location>
</feature>
<dbReference type="InterPro" id="IPR053870">
    <property type="entry name" value="TiaS-like_TCKD"/>
</dbReference>
<comment type="caution">
    <text evidence="3">The sequence shown here is derived from an EMBL/GenBank/DDBJ whole genome shotgun (WGS) entry which is preliminary data.</text>
</comment>
<dbReference type="Pfam" id="PF08489">
    <property type="entry name" value="TiaS_FLD"/>
    <property type="match status" value="1"/>
</dbReference>
<dbReference type="InterPro" id="IPR013696">
    <property type="entry name" value="TiaS_FLD"/>
</dbReference>
<gene>
    <name evidence="3" type="ORF">S01H4_51946</name>
</gene>
<feature type="domain" description="TiaS FLD" evidence="1">
    <location>
        <begin position="103"/>
        <end position="214"/>
    </location>
</feature>
<reference evidence="3" key="1">
    <citation type="journal article" date="2014" name="Front. Microbiol.">
        <title>High frequency of phylogenetically diverse reductive dehalogenase-homologous genes in deep subseafloor sedimentary metagenomes.</title>
        <authorList>
            <person name="Kawai M."/>
            <person name="Futagami T."/>
            <person name="Toyoda A."/>
            <person name="Takaki Y."/>
            <person name="Nishi S."/>
            <person name="Hori S."/>
            <person name="Arai W."/>
            <person name="Tsubouchi T."/>
            <person name="Morono Y."/>
            <person name="Uchiyama I."/>
            <person name="Ito T."/>
            <person name="Fujiyama A."/>
            <person name="Inagaki F."/>
            <person name="Takami H."/>
        </authorList>
    </citation>
    <scope>NUCLEOTIDE SEQUENCE</scope>
    <source>
        <strain evidence="3">Expedition CK06-06</strain>
    </source>
</reference>
<protein>
    <submittedName>
        <fullName evidence="3">Uncharacterized protein</fullName>
    </submittedName>
</protein>
<evidence type="ECO:0000259" key="1">
    <source>
        <dbReference type="Pfam" id="PF08489"/>
    </source>
</evidence>
<feature type="domain" description="TiaS-like TCKD" evidence="2">
    <location>
        <begin position="1"/>
        <end position="96"/>
    </location>
</feature>
<evidence type="ECO:0000313" key="3">
    <source>
        <dbReference type="EMBL" id="GAH09061.1"/>
    </source>
</evidence>
<dbReference type="Pfam" id="PF22641">
    <property type="entry name" value="TiaS_TCKD"/>
    <property type="match status" value="1"/>
</dbReference>
<dbReference type="AlphaFoldDB" id="X1CL05"/>
<dbReference type="Gene3D" id="3.30.70.2200">
    <property type="match status" value="1"/>
</dbReference>
<evidence type="ECO:0000259" key="2">
    <source>
        <dbReference type="Pfam" id="PF22641"/>
    </source>
</evidence>
<dbReference type="Gene3D" id="2.40.50.1010">
    <property type="match status" value="1"/>
</dbReference>
<dbReference type="PANTHER" id="PTHR40705:SF1">
    <property type="entry name" value="TRNA(ILE2) 2-AGMATINYLCYTIDINE SYNTHETASE TIAS"/>
    <property type="match status" value="1"/>
</dbReference>
<organism evidence="3">
    <name type="scientific">marine sediment metagenome</name>
    <dbReference type="NCBI Taxonomy" id="412755"/>
    <lineage>
        <taxon>unclassified sequences</taxon>
        <taxon>metagenomes</taxon>
        <taxon>ecological metagenomes</taxon>
    </lineage>
</organism>
<dbReference type="EMBL" id="BART01029635">
    <property type="protein sequence ID" value="GAH09061.1"/>
    <property type="molecule type" value="Genomic_DNA"/>
</dbReference>
<sequence>DIIGHPRLVRLNPNIPWKTRGNGAVSIQVEGENQSKIRSIVEEAIKKYARMEDDQTNPGFVLLEEPPPFENYEKAVKEIVSIEETKQLLDSLGADYKGYKNSRGLIGATASVAWSPKHDKTYELITYREENKWGTKRKVDDESVKNMDKISISTFDNYDYKNNHNRLVPNSPCPILYGIRGENEEELIRAYSLIKSEAVDDFLIFETNQGTDEHLQKKNIDDIQPYESVITEGQVIKNPRTIEGGHVIFSIKDSTGLIGATASVAWS</sequence>
<accession>X1CL05</accession>
<name>X1CL05_9ZZZZ</name>
<proteinExistence type="predicted"/>
<dbReference type="PANTHER" id="PTHR40705">
    <property type="entry name" value="TRNA(ILE2) 2-AGMATINYLCYTIDINE SYNTHETASE TIAS"/>
    <property type="match status" value="1"/>
</dbReference>